<feature type="domain" description="Terminase large subunit gp17-like C-terminal" evidence="2">
    <location>
        <begin position="375"/>
        <end position="514"/>
    </location>
</feature>
<dbReference type="RefSeq" id="WP_008698229.1">
    <property type="nucleotide sequence ID" value="NZ_KE161009.1"/>
</dbReference>
<comment type="caution">
    <text evidence="3">The sequence shown here is derived from an EMBL/GenBank/DDBJ whole genome shotgun (WGS) entry which is preliminary data.</text>
</comment>
<dbReference type="Proteomes" id="UP000003233">
    <property type="component" value="Unassembled WGS sequence"/>
</dbReference>
<evidence type="ECO:0000313" key="3">
    <source>
        <dbReference type="EMBL" id="EHO79766.1"/>
    </source>
</evidence>
<sequence length="530" mass="61345">MKAIDNLIRLFKINNHPEYAESDIFQKFIEEKKVEHELEEMTQDLENYSDEDLLELVEANNILCQNSYYSYFKQSFTANNPLVIGEHIELICDVLTLAERGLFKDKDTKTRIAISVPPRHLKSTSITNCFPSWFMGKEDWRNCIVTSYGDNLVQKAGQKNREKIFELAGPLFGVKVRTDVSQKSMWELKGGGRFKGATIRGGATGEGAELLIIDDPVKNREEANSKTVQERNWDEYNDTYLTRVHNNGIIILIMTRWHNSDLRGKIEEAEKHLKWLKLDLMAICETEEETTLDPLGREIGRALYPQKYNEKCFEPFKANPRTWWSLYKQKPQVDSGEYFQRNYFRYFEWDNNFVYLYDETGIKKFLHDSCYVFQAIDTAQKDGKSNDETVILTVIVTPEKDLLIVDCYHGRIKVPEQEKMIDKYWNKWTCSFQAIEDKQSGTGIIQKLVSQGRPIETLKAVGDKIERATTAILYYANSKIYHLKNAEWLGSLENQLLEFPNAKHDDIVDCVSYAALVVADRSKKSSIGGE</sequence>
<keyword evidence="1" id="KW-1188">Viral release from host cell</keyword>
<keyword evidence="4" id="KW-1185">Reference proteome</keyword>
<organism evidence="3 4">
    <name type="scientific">Fusobacterium ulcerans 12-1B</name>
    <dbReference type="NCBI Taxonomy" id="457404"/>
    <lineage>
        <taxon>Bacteria</taxon>
        <taxon>Fusobacteriati</taxon>
        <taxon>Fusobacteriota</taxon>
        <taxon>Fusobacteriia</taxon>
        <taxon>Fusobacteriales</taxon>
        <taxon>Fusobacteriaceae</taxon>
        <taxon>Fusobacterium</taxon>
    </lineage>
</organism>
<evidence type="ECO:0000256" key="1">
    <source>
        <dbReference type="ARBA" id="ARBA00022612"/>
    </source>
</evidence>
<dbReference type="InterPro" id="IPR035421">
    <property type="entry name" value="Terminase_6C"/>
</dbReference>
<dbReference type="InterPro" id="IPR006517">
    <property type="entry name" value="Phage_terminase_lsu-like_C"/>
</dbReference>
<dbReference type="HOGENOM" id="CLU_028165_1_0_0"/>
<accession>H1PVR2</accession>
<reference evidence="3 4" key="1">
    <citation type="submission" date="2012-07" db="EMBL/GenBank/DDBJ databases">
        <title>The Genome Sequence of Fusobacterium ulcerans 12_1B.</title>
        <authorList>
            <consortium name="The Broad Institute Genome Sequencing Platform"/>
            <person name="Earl A."/>
            <person name="Ward D."/>
            <person name="Feldgarden M."/>
            <person name="Gevers D."/>
            <person name="Strauss J."/>
            <person name="Ambrose C.E."/>
            <person name="Allen-Vercoe E."/>
            <person name="Walker B."/>
            <person name="Young S.K."/>
            <person name="Zeng Q."/>
            <person name="Gargeya S."/>
            <person name="Fitzgerald M."/>
            <person name="Haas B."/>
            <person name="Abouelleil A."/>
            <person name="Alvarado L."/>
            <person name="Arachchi H.M."/>
            <person name="Berlin A.M."/>
            <person name="Chapman S.B."/>
            <person name="Goldberg J."/>
            <person name="Griggs A."/>
            <person name="Gujja S."/>
            <person name="Hansen M."/>
            <person name="Howarth C."/>
            <person name="Imamovic A."/>
            <person name="Larimer J."/>
            <person name="McCowen C."/>
            <person name="Montmayeur A."/>
            <person name="Murphy C."/>
            <person name="Neiman D."/>
            <person name="Pearson M."/>
            <person name="Priest M."/>
            <person name="Roberts A."/>
            <person name="Saif S."/>
            <person name="Shea T."/>
            <person name="Sisk P."/>
            <person name="Sykes S."/>
            <person name="Wortman J."/>
            <person name="Nusbaum C."/>
            <person name="Birren B."/>
        </authorList>
    </citation>
    <scope>NUCLEOTIDE SEQUENCE [LARGE SCALE GENOMIC DNA]</scope>
    <source>
        <strain evidence="3 4">12_1B</strain>
    </source>
</reference>
<proteinExistence type="predicted"/>
<dbReference type="Pfam" id="PF17289">
    <property type="entry name" value="Terminase_6C"/>
    <property type="match status" value="1"/>
</dbReference>
<dbReference type="PATRIC" id="fig|457404.5.peg.2645"/>
<gene>
    <name evidence="3" type="ORF">HMPREF0402_02505</name>
</gene>
<protein>
    <recommendedName>
        <fullName evidence="2">Terminase large subunit gp17-like C-terminal domain-containing protein</fullName>
    </recommendedName>
</protein>
<name>H1PVR2_9FUSO</name>
<dbReference type="Pfam" id="PF03237">
    <property type="entry name" value="Terminase_6N"/>
    <property type="match status" value="1"/>
</dbReference>
<dbReference type="AlphaFoldDB" id="H1PVR2"/>
<dbReference type="Gene3D" id="3.30.420.240">
    <property type="match status" value="1"/>
</dbReference>
<evidence type="ECO:0000259" key="2">
    <source>
        <dbReference type="Pfam" id="PF17289"/>
    </source>
</evidence>
<dbReference type="EMBL" id="AGWJ02000023">
    <property type="protein sequence ID" value="EHO79766.1"/>
    <property type="molecule type" value="Genomic_DNA"/>
</dbReference>
<evidence type="ECO:0000313" key="4">
    <source>
        <dbReference type="Proteomes" id="UP000003233"/>
    </source>
</evidence>
<dbReference type="NCBIfam" id="TIGR01630">
    <property type="entry name" value="psiM2_ORF9"/>
    <property type="match status" value="1"/>
</dbReference>
<dbReference type="BioCyc" id="FSP457404-HMP:GTSQ-2531-MONOMER"/>